<dbReference type="InterPro" id="IPR029000">
    <property type="entry name" value="Cyclophilin-like_dom_sf"/>
</dbReference>
<dbReference type="InterPro" id="IPR017853">
    <property type="entry name" value="GH"/>
</dbReference>
<feature type="domain" description="6-phospho-N-acetylmuramidase C-terminal" evidence="1">
    <location>
        <begin position="246"/>
        <end position="357"/>
    </location>
</feature>
<reference evidence="3 4" key="1">
    <citation type="submission" date="2019-11" db="EMBL/GenBank/DDBJ databases">
        <title>Characterisation of Fundicoccus ignavus gen. nov. sp. nov., a novel genus of the family Aerococcaceae isolated from bulk tank milk.</title>
        <authorList>
            <person name="Siebert A."/>
            <person name="Huptas C."/>
            <person name="Wenning M."/>
            <person name="Scherer S."/>
            <person name="Doll E.V."/>
        </authorList>
    </citation>
    <scope>NUCLEOTIDE SEQUENCE [LARGE SCALE GENOMIC DNA]</scope>
    <source>
        <strain evidence="3 4">WS4759</strain>
    </source>
</reference>
<dbReference type="InterPro" id="IPR043797">
    <property type="entry name" value="MupG_N"/>
</dbReference>
<dbReference type="InterPro" id="IPR008589">
    <property type="entry name" value="MupG"/>
</dbReference>
<dbReference type="AlphaFoldDB" id="A0A6I2GNH9"/>
<dbReference type="InterPro" id="IPR043894">
    <property type="entry name" value="MupG_C"/>
</dbReference>
<dbReference type="SUPFAM" id="SSF50891">
    <property type="entry name" value="Cyclophilin-like"/>
    <property type="match status" value="1"/>
</dbReference>
<dbReference type="Gene3D" id="3.20.20.70">
    <property type="entry name" value="Aldolase class I"/>
    <property type="match status" value="1"/>
</dbReference>
<protein>
    <submittedName>
        <fullName evidence="3">DUF871 family protein</fullName>
    </submittedName>
</protein>
<dbReference type="Gene3D" id="2.40.100.10">
    <property type="entry name" value="Cyclophilin-like"/>
    <property type="match status" value="1"/>
</dbReference>
<dbReference type="InterPro" id="IPR013785">
    <property type="entry name" value="Aldolase_TIM"/>
</dbReference>
<dbReference type="PANTHER" id="PTHR38435">
    <property type="match status" value="1"/>
</dbReference>
<dbReference type="RefSeq" id="WP_153863303.1">
    <property type="nucleotide sequence ID" value="NZ_WJQS01000003.1"/>
</dbReference>
<dbReference type="PANTHER" id="PTHR38435:SF1">
    <property type="entry name" value="DUF871 DOMAIN-CONTAINING PROTEIN"/>
    <property type="match status" value="1"/>
</dbReference>
<dbReference type="Pfam" id="PF19200">
    <property type="entry name" value="MupG_N"/>
    <property type="match status" value="1"/>
</dbReference>
<feature type="domain" description="6-phospho-N-acetylmuramidase N-terminal" evidence="2">
    <location>
        <begin position="3"/>
        <end position="236"/>
    </location>
</feature>
<dbReference type="Pfam" id="PF05913">
    <property type="entry name" value="MupG_C"/>
    <property type="match status" value="1"/>
</dbReference>
<gene>
    <name evidence="3" type="ORF">GIY09_04155</name>
</gene>
<evidence type="ECO:0000259" key="1">
    <source>
        <dbReference type="Pfam" id="PF05913"/>
    </source>
</evidence>
<proteinExistence type="predicted"/>
<evidence type="ECO:0000313" key="3">
    <source>
        <dbReference type="EMBL" id="MRI85065.1"/>
    </source>
</evidence>
<name>A0A6I2GNH9_9LACT</name>
<dbReference type="Proteomes" id="UP000430975">
    <property type="component" value="Unassembled WGS sequence"/>
</dbReference>
<evidence type="ECO:0000259" key="2">
    <source>
        <dbReference type="Pfam" id="PF19200"/>
    </source>
</evidence>
<dbReference type="SUPFAM" id="SSF51445">
    <property type="entry name" value="(Trans)glycosidases"/>
    <property type="match status" value="1"/>
</dbReference>
<organism evidence="3 4">
    <name type="scientific">Fundicoccus ignavus</name>
    <dbReference type="NCBI Taxonomy" id="2664442"/>
    <lineage>
        <taxon>Bacteria</taxon>
        <taxon>Bacillati</taxon>
        <taxon>Bacillota</taxon>
        <taxon>Bacilli</taxon>
        <taxon>Lactobacillales</taxon>
        <taxon>Aerococcaceae</taxon>
        <taxon>Fundicoccus</taxon>
    </lineage>
</organism>
<comment type="caution">
    <text evidence="3">The sequence shown here is derived from an EMBL/GenBank/DDBJ whole genome shotgun (WGS) entry which is preliminary data.</text>
</comment>
<evidence type="ECO:0000313" key="4">
    <source>
        <dbReference type="Proteomes" id="UP000430975"/>
    </source>
</evidence>
<accession>A0A6I2GNH9</accession>
<dbReference type="EMBL" id="WJQS01000003">
    <property type="protein sequence ID" value="MRI85065.1"/>
    <property type="molecule type" value="Genomic_DNA"/>
</dbReference>
<sequence length="368" mass="42307">MNLGFSLYPDAHSLETMTEYIERLTRYPFRRVFLSLLQLDTTDDAMMAKYQAIIQLCRSKNLFVVADINQQLIQQLGWQNQLVTAGKAFGLDGLRLDEPLETQAMIEVINNPHHFKIELNISQANQLLEYLLKNGARKDNIIGCHNFYPKRFTGLSYPHFVETTQTYKDNEILTAAFISATSASDGPWPVSEGLPTLENHRDMASTSQLKEYIYQYLIDDVIISNQFVSDEELADLMTVLSSEKLLDIETLDDLTEAEAKVLAFDHHYRNDISEYVLRSTMTRVVYHEEDFPAREQSKAVKRGDILIDNNEYGRYKGELQIALKDFEVSDKTNIVGWIKPTDLPLLAYIKPNDAFRLLRSGHEKQVDH</sequence>
<keyword evidence="4" id="KW-1185">Reference proteome</keyword>